<feature type="domain" description="Peptidase S1" evidence="2">
    <location>
        <begin position="55"/>
        <end position="232"/>
    </location>
</feature>
<dbReference type="Pfam" id="PF00089">
    <property type="entry name" value="Trypsin"/>
    <property type="match status" value="1"/>
</dbReference>
<evidence type="ECO:0000313" key="3">
    <source>
        <dbReference type="EMBL" id="GAA3031000.1"/>
    </source>
</evidence>
<dbReference type="Gene3D" id="2.40.10.10">
    <property type="entry name" value="Trypsin-like serine proteases"/>
    <property type="match status" value="2"/>
</dbReference>
<gene>
    <name evidence="3" type="ORF">GCM10010528_10360</name>
</gene>
<dbReference type="Proteomes" id="UP001501035">
    <property type="component" value="Unassembled WGS sequence"/>
</dbReference>
<keyword evidence="1" id="KW-0732">Signal</keyword>
<dbReference type="EMBL" id="BAAAVS010000018">
    <property type="protein sequence ID" value="GAA3031000.1"/>
    <property type="molecule type" value="Genomic_DNA"/>
</dbReference>
<feature type="chain" id="PRO_5046261450" description="Peptidase S1 domain-containing protein" evidence="1">
    <location>
        <begin position="29"/>
        <end position="239"/>
    </location>
</feature>
<dbReference type="RefSeq" id="WP_290703658.1">
    <property type="nucleotide sequence ID" value="NZ_BAAAVS010000018.1"/>
</dbReference>
<protein>
    <recommendedName>
        <fullName evidence="2">Peptidase S1 domain-containing protein</fullName>
    </recommendedName>
</protein>
<evidence type="ECO:0000259" key="2">
    <source>
        <dbReference type="Pfam" id="PF00089"/>
    </source>
</evidence>
<sequence>MRSSVLLTAALAPAAIALSVGMAAPAAAVPTASDPTIASGMEIRHPTSIVTEAKCTLGAVISRTRALTAGHCGKRGEEIFTVKGDKIGTVTTNLISRHADIAVITLVPGQQVKVDTIDWVAKAGQNAAVSKFGATTGLSRGVVINPKPQMIDAVECPVPGPLAIACAFAPPSLLVNQSTFVVETSFRSEGGDSGAGVRLGGGPIIGIVSSKAIGATDAKNREITRSYYTPVSLVPANLR</sequence>
<reference evidence="4" key="1">
    <citation type="journal article" date="2019" name="Int. J. Syst. Evol. Microbiol.">
        <title>The Global Catalogue of Microorganisms (GCM) 10K type strain sequencing project: providing services to taxonomists for standard genome sequencing and annotation.</title>
        <authorList>
            <consortium name="The Broad Institute Genomics Platform"/>
            <consortium name="The Broad Institute Genome Sequencing Center for Infectious Disease"/>
            <person name="Wu L."/>
            <person name="Ma J."/>
        </authorList>
    </citation>
    <scope>NUCLEOTIDE SEQUENCE [LARGE SCALE GENOMIC DNA]</scope>
    <source>
        <strain evidence="4">JCM 14234</strain>
    </source>
</reference>
<dbReference type="InterPro" id="IPR001254">
    <property type="entry name" value="Trypsin_dom"/>
</dbReference>
<evidence type="ECO:0000313" key="4">
    <source>
        <dbReference type="Proteomes" id="UP001501035"/>
    </source>
</evidence>
<dbReference type="SUPFAM" id="SSF50494">
    <property type="entry name" value="Trypsin-like serine proteases"/>
    <property type="match status" value="1"/>
</dbReference>
<dbReference type="InterPro" id="IPR018114">
    <property type="entry name" value="TRYPSIN_HIS"/>
</dbReference>
<feature type="signal peptide" evidence="1">
    <location>
        <begin position="1"/>
        <end position="28"/>
    </location>
</feature>
<comment type="caution">
    <text evidence="3">The sequence shown here is derived from an EMBL/GenBank/DDBJ whole genome shotgun (WGS) entry which is preliminary data.</text>
</comment>
<organism evidence="3 4">
    <name type="scientific">Gordonia defluvii</name>
    <dbReference type="NCBI Taxonomy" id="283718"/>
    <lineage>
        <taxon>Bacteria</taxon>
        <taxon>Bacillati</taxon>
        <taxon>Actinomycetota</taxon>
        <taxon>Actinomycetes</taxon>
        <taxon>Mycobacteriales</taxon>
        <taxon>Gordoniaceae</taxon>
        <taxon>Gordonia</taxon>
    </lineage>
</organism>
<dbReference type="InterPro" id="IPR009003">
    <property type="entry name" value="Peptidase_S1_PA"/>
</dbReference>
<dbReference type="PROSITE" id="PS00134">
    <property type="entry name" value="TRYPSIN_HIS"/>
    <property type="match status" value="1"/>
</dbReference>
<proteinExistence type="predicted"/>
<name>A0ABP6L805_9ACTN</name>
<keyword evidence="4" id="KW-1185">Reference proteome</keyword>
<evidence type="ECO:0000256" key="1">
    <source>
        <dbReference type="SAM" id="SignalP"/>
    </source>
</evidence>
<accession>A0ABP6L805</accession>
<dbReference type="InterPro" id="IPR043504">
    <property type="entry name" value="Peptidase_S1_PA_chymotrypsin"/>
</dbReference>